<reference evidence="2 3" key="1">
    <citation type="journal article" date="2018" name="PLoS Pathog.">
        <title>Evolution of structural diversity of trichothecenes, a family of toxins produced by plant pathogenic and entomopathogenic fungi.</title>
        <authorList>
            <person name="Proctor R.H."/>
            <person name="McCormick S.P."/>
            <person name="Kim H.S."/>
            <person name="Cardoza R.E."/>
            <person name="Stanley A.M."/>
            <person name="Lindo L."/>
            <person name="Kelly A."/>
            <person name="Brown D.W."/>
            <person name="Lee T."/>
            <person name="Vaughan M.M."/>
            <person name="Alexander N.J."/>
            <person name="Busman M."/>
            <person name="Gutierrez S."/>
        </authorList>
    </citation>
    <scope>NUCLEOTIDE SEQUENCE [LARGE SCALE GENOMIC DNA]</scope>
    <source>
        <strain evidence="2 3">NRRL 20695</strain>
    </source>
</reference>
<protein>
    <submittedName>
        <fullName evidence="2">Transcription factor</fullName>
    </submittedName>
</protein>
<feature type="compositionally biased region" description="Low complexity" evidence="1">
    <location>
        <begin position="58"/>
        <end position="67"/>
    </location>
</feature>
<feature type="compositionally biased region" description="Low complexity" evidence="1">
    <location>
        <begin position="25"/>
        <end position="37"/>
    </location>
</feature>
<dbReference type="OrthoDB" id="3858188at2759"/>
<dbReference type="AlphaFoldDB" id="A0A395T193"/>
<comment type="caution">
    <text evidence="2">The sequence shown here is derived from an EMBL/GenBank/DDBJ whole genome shotgun (WGS) entry which is preliminary data.</text>
</comment>
<accession>A0A395T193</accession>
<evidence type="ECO:0000256" key="1">
    <source>
        <dbReference type="SAM" id="MobiDB-lite"/>
    </source>
</evidence>
<evidence type="ECO:0000313" key="2">
    <source>
        <dbReference type="EMBL" id="RGP78478.1"/>
    </source>
</evidence>
<gene>
    <name evidence="2" type="ORF">FLONG3_3390</name>
</gene>
<proteinExistence type="predicted"/>
<sequence>MSGSRGLGGSIWATGGRSRLQESVPPARASSQPSSRPTKPPPSRPAQPAQPAQPPLPSASAPLASSVTTSTRLTSSQALHRFEQACHRLRWKYVDLQNSYQRALHPDKFGFPVADAERNFKVDFHEFYVWIEQAIVLLLLVFDISVPHTQRKFGERHTYHEDVINALEELSCPLFDVLGRGETNMALRKAKELRNRWKDASDGKETPPLKMYDLTWVVGQILTGLEAGHGIGAKKVDEDSRGRSWADDFDDEMVVAGDNEWEWMVEPMDWESVGG</sequence>
<feature type="region of interest" description="Disordered" evidence="1">
    <location>
        <begin position="1"/>
        <end position="67"/>
    </location>
</feature>
<keyword evidence="3" id="KW-1185">Reference proteome</keyword>
<evidence type="ECO:0000313" key="3">
    <source>
        <dbReference type="Proteomes" id="UP000266234"/>
    </source>
</evidence>
<name>A0A395T193_9HYPO</name>
<dbReference type="STRING" id="694270.A0A395T193"/>
<organism evidence="2 3">
    <name type="scientific">Fusarium longipes</name>
    <dbReference type="NCBI Taxonomy" id="694270"/>
    <lineage>
        <taxon>Eukaryota</taxon>
        <taxon>Fungi</taxon>
        <taxon>Dikarya</taxon>
        <taxon>Ascomycota</taxon>
        <taxon>Pezizomycotina</taxon>
        <taxon>Sordariomycetes</taxon>
        <taxon>Hypocreomycetidae</taxon>
        <taxon>Hypocreales</taxon>
        <taxon>Nectriaceae</taxon>
        <taxon>Fusarium</taxon>
    </lineage>
</organism>
<dbReference type="Proteomes" id="UP000266234">
    <property type="component" value="Unassembled WGS sequence"/>
</dbReference>
<dbReference type="EMBL" id="PXOG01000066">
    <property type="protein sequence ID" value="RGP78478.1"/>
    <property type="molecule type" value="Genomic_DNA"/>
</dbReference>